<name>A0A4Z2FM47_9TELE</name>
<protein>
    <submittedName>
        <fullName evidence="1">Uncharacterized protein</fullName>
    </submittedName>
</protein>
<dbReference type="AlphaFoldDB" id="A0A4Z2FM47"/>
<proteinExistence type="predicted"/>
<comment type="caution">
    <text evidence="1">The sequence shown here is derived from an EMBL/GenBank/DDBJ whole genome shotgun (WGS) entry which is preliminary data.</text>
</comment>
<evidence type="ECO:0000313" key="1">
    <source>
        <dbReference type="EMBL" id="TNN41352.1"/>
    </source>
</evidence>
<sequence>MTYFSSAYLYAEDNVVNQPEAWNLAWQQHIPSTVPVWAGESWQSQGEEDTRRYRAMRKVNPRGALRRPRRPPAAA</sequence>
<accession>A0A4Z2FM47</accession>
<gene>
    <name evidence="1" type="ORF">EYF80_048482</name>
</gene>
<evidence type="ECO:0000313" key="2">
    <source>
        <dbReference type="Proteomes" id="UP000314294"/>
    </source>
</evidence>
<dbReference type="Proteomes" id="UP000314294">
    <property type="component" value="Unassembled WGS sequence"/>
</dbReference>
<dbReference type="EMBL" id="SRLO01001115">
    <property type="protein sequence ID" value="TNN41352.1"/>
    <property type="molecule type" value="Genomic_DNA"/>
</dbReference>
<organism evidence="1 2">
    <name type="scientific">Liparis tanakae</name>
    <name type="common">Tanaka's snailfish</name>
    <dbReference type="NCBI Taxonomy" id="230148"/>
    <lineage>
        <taxon>Eukaryota</taxon>
        <taxon>Metazoa</taxon>
        <taxon>Chordata</taxon>
        <taxon>Craniata</taxon>
        <taxon>Vertebrata</taxon>
        <taxon>Euteleostomi</taxon>
        <taxon>Actinopterygii</taxon>
        <taxon>Neopterygii</taxon>
        <taxon>Teleostei</taxon>
        <taxon>Neoteleostei</taxon>
        <taxon>Acanthomorphata</taxon>
        <taxon>Eupercaria</taxon>
        <taxon>Perciformes</taxon>
        <taxon>Cottioidei</taxon>
        <taxon>Cottales</taxon>
        <taxon>Liparidae</taxon>
        <taxon>Liparis</taxon>
    </lineage>
</organism>
<reference evidence="1 2" key="1">
    <citation type="submission" date="2019-03" db="EMBL/GenBank/DDBJ databases">
        <title>First draft genome of Liparis tanakae, snailfish: a comprehensive survey of snailfish specific genes.</title>
        <authorList>
            <person name="Kim W."/>
            <person name="Song I."/>
            <person name="Jeong J.-H."/>
            <person name="Kim D."/>
            <person name="Kim S."/>
            <person name="Ryu S."/>
            <person name="Song J.Y."/>
            <person name="Lee S.K."/>
        </authorList>
    </citation>
    <scope>NUCLEOTIDE SEQUENCE [LARGE SCALE GENOMIC DNA]</scope>
    <source>
        <tissue evidence="1">Muscle</tissue>
    </source>
</reference>
<keyword evidence="2" id="KW-1185">Reference proteome</keyword>